<sequence>MDNYGEMLIYQTEDGLTKIDVNMQDETVWLTQEQMAELFQRDKSTISRHIRNIFTEGELDEKVVVAEFATTSQHGAMEGKKQSNITRFYNLDVVISVGYRVKSQRGVQFRIWAANTAGSENRKELSG</sequence>
<keyword evidence="2" id="KW-1185">Reference proteome</keyword>
<accession>A0A4R3KBB7</accession>
<proteinExistence type="predicted"/>
<dbReference type="Pfam" id="PF13310">
    <property type="entry name" value="Virulence_RhuM"/>
    <property type="match status" value="1"/>
</dbReference>
<dbReference type="PANTHER" id="PTHR35810">
    <property type="entry name" value="CYTOPLASMIC PROTEIN-RELATED"/>
    <property type="match status" value="1"/>
</dbReference>
<dbReference type="Proteomes" id="UP000295726">
    <property type="component" value="Unassembled WGS sequence"/>
</dbReference>
<gene>
    <name evidence="1" type="ORF">EDD59_106154</name>
</gene>
<name>A0A4R3KBB7_9FIRM</name>
<dbReference type="PANTHER" id="PTHR35810:SF1">
    <property type="entry name" value="CYTOPLASMIC PROTEIN"/>
    <property type="match status" value="1"/>
</dbReference>
<dbReference type="AlphaFoldDB" id="A0A4R3KBB7"/>
<dbReference type="EMBL" id="SLZZ01000006">
    <property type="protein sequence ID" value="TCS80328.1"/>
    <property type="molecule type" value="Genomic_DNA"/>
</dbReference>
<evidence type="ECO:0000313" key="2">
    <source>
        <dbReference type="Proteomes" id="UP000295726"/>
    </source>
</evidence>
<protein>
    <submittedName>
        <fullName evidence="1">Virulence RhuM family protein</fullName>
    </submittedName>
</protein>
<organism evidence="1 2">
    <name type="scientific">Muricomes intestini</name>
    <dbReference type="NCBI Taxonomy" id="1796634"/>
    <lineage>
        <taxon>Bacteria</taxon>
        <taxon>Bacillati</taxon>
        <taxon>Bacillota</taxon>
        <taxon>Clostridia</taxon>
        <taxon>Lachnospirales</taxon>
        <taxon>Lachnospiraceae</taxon>
        <taxon>Muricomes</taxon>
    </lineage>
</organism>
<dbReference type="InterPro" id="IPR011204">
    <property type="entry name" value="Virulence_RhuM-like"/>
</dbReference>
<evidence type="ECO:0000313" key="1">
    <source>
        <dbReference type="EMBL" id="TCS80328.1"/>
    </source>
</evidence>
<comment type="caution">
    <text evidence="1">The sequence shown here is derived from an EMBL/GenBank/DDBJ whole genome shotgun (WGS) entry which is preliminary data.</text>
</comment>
<reference evidence="1 2" key="1">
    <citation type="submission" date="2019-03" db="EMBL/GenBank/DDBJ databases">
        <title>Genomic Encyclopedia of Type Strains, Phase IV (KMG-IV): sequencing the most valuable type-strain genomes for metagenomic binning, comparative biology and taxonomic classification.</title>
        <authorList>
            <person name="Goeker M."/>
        </authorList>
    </citation>
    <scope>NUCLEOTIDE SEQUENCE [LARGE SCALE GENOMIC DNA]</scope>
    <source>
        <strain evidence="1 2">DSM 29489</strain>
    </source>
</reference>